<evidence type="ECO:0000256" key="3">
    <source>
        <dbReference type="ARBA" id="ARBA00023125"/>
    </source>
</evidence>
<organism evidence="6">
    <name type="scientific">invertebrate metagenome</name>
    <dbReference type="NCBI Taxonomy" id="1711999"/>
    <lineage>
        <taxon>unclassified sequences</taxon>
        <taxon>metagenomes</taxon>
        <taxon>organismal metagenomes</taxon>
    </lineage>
</organism>
<dbReference type="HAMAP" id="MF_00031">
    <property type="entry name" value="DNA_HJ_migration_RuvA"/>
    <property type="match status" value="1"/>
</dbReference>
<protein>
    <submittedName>
        <fullName evidence="6">Holliday junction DNA helicase RuvA</fullName>
    </submittedName>
</protein>
<evidence type="ECO:0000259" key="5">
    <source>
        <dbReference type="Pfam" id="PF01330"/>
    </source>
</evidence>
<dbReference type="Pfam" id="PF01330">
    <property type="entry name" value="RuvA_N"/>
    <property type="match status" value="1"/>
</dbReference>
<gene>
    <name evidence="6" type="ORF">RIEGSTA812A_PEG_1000</name>
</gene>
<keyword evidence="1" id="KW-0963">Cytoplasm</keyword>
<dbReference type="InterPro" id="IPR000085">
    <property type="entry name" value="RuvA"/>
</dbReference>
<sequence length="216" mass="23529">MIARLQGTVDSYGGDWVILNVRDIGYLVYCSGRTVARLPAPGTTVALHVETYVRTDAITLYGFLDHAERDWFRLLTTVQGVGARMALQLLSVLTPEELAQAVATQDKVAMTRAAGVGPRMATRLLNELQDKVPHRTLVTITDTGTDSGRLPVLPRSTVAVDAVAALVNLGYGRMDALSMVAQAEARITREMPQVEYNLSSLLRIALQSCVVCKDEE</sequence>
<dbReference type="InterPro" id="IPR013849">
    <property type="entry name" value="DNA_helicase_Holl-junc_RuvA_I"/>
</dbReference>
<accession>A0A484H616</accession>
<dbReference type="GO" id="GO:0003677">
    <property type="term" value="F:DNA binding"/>
    <property type="evidence" value="ECO:0007669"/>
    <property type="project" value="UniProtKB-KW"/>
</dbReference>
<proteinExistence type="inferred from homology"/>
<dbReference type="GO" id="GO:0006310">
    <property type="term" value="P:DNA recombination"/>
    <property type="evidence" value="ECO:0007669"/>
    <property type="project" value="InterPro"/>
</dbReference>
<feature type="domain" description="DNA helicase Holliday junction RuvA type" evidence="5">
    <location>
        <begin position="1"/>
        <end position="62"/>
    </location>
</feature>
<dbReference type="NCBIfam" id="TIGR00084">
    <property type="entry name" value="ruvA"/>
    <property type="match status" value="1"/>
</dbReference>
<name>A0A484H616_9ZZZZ</name>
<evidence type="ECO:0000256" key="2">
    <source>
        <dbReference type="ARBA" id="ARBA00022763"/>
    </source>
</evidence>
<dbReference type="AlphaFoldDB" id="A0A484H616"/>
<keyword evidence="2" id="KW-0227">DNA damage</keyword>
<dbReference type="Gene3D" id="1.10.150.20">
    <property type="entry name" value="5' to 3' exonuclease, C-terminal subdomain"/>
    <property type="match status" value="1"/>
</dbReference>
<dbReference type="Gene3D" id="1.10.8.10">
    <property type="entry name" value="DNA helicase RuvA subunit, C-terminal domain"/>
    <property type="match status" value="1"/>
</dbReference>
<keyword evidence="6" id="KW-0067">ATP-binding</keyword>
<dbReference type="GO" id="GO:0006281">
    <property type="term" value="P:DNA repair"/>
    <property type="evidence" value="ECO:0007669"/>
    <property type="project" value="UniProtKB-KW"/>
</dbReference>
<keyword evidence="3" id="KW-0238">DNA-binding</keyword>
<reference evidence="6" key="1">
    <citation type="submission" date="2018-10" db="EMBL/GenBank/DDBJ databases">
        <authorList>
            <person name="Gruber-Vodicka H."/>
            <person name="Jaeckle O."/>
        </authorList>
    </citation>
    <scope>NUCLEOTIDE SEQUENCE</scope>
</reference>
<keyword evidence="6" id="KW-0347">Helicase</keyword>
<dbReference type="Pfam" id="PF14520">
    <property type="entry name" value="HHH_5"/>
    <property type="match status" value="1"/>
</dbReference>
<dbReference type="GO" id="GO:0009378">
    <property type="term" value="F:four-way junction helicase activity"/>
    <property type="evidence" value="ECO:0007669"/>
    <property type="project" value="InterPro"/>
</dbReference>
<dbReference type="InterPro" id="IPR012340">
    <property type="entry name" value="NA-bd_OB-fold"/>
</dbReference>
<evidence type="ECO:0000256" key="4">
    <source>
        <dbReference type="ARBA" id="ARBA00023204"/>
    </source>
</evidence>
<evidence type="ECO:0000313" key="6">
    <source>
        <dbReference type="EMBL" id="VBB69527.1"/>
    </source>
</evidence>
<dbReference type="InterPro" id="IPR010994">
    <property type="entry name" value="RuvA_2-like"/>
</dbReference>
<dbReference type="SUPFAM" id="SSF46929">
    <property type="entry name" value="DNA helicase RuvA subunit, C-terminal domain"/>
    <property type="match status" value="1"/>
</dbReference>
<dbReference type="SUPFAM" id="SSF47781">
    <property type="entry name" value="RuvA domain 2-like"/>
    <property type="match status" value="1"/>
</dbReference>
<dbReference type="GO" id="GO:0005524">
    <property type="term" value="F:ATP binding"/>
    <property type="evidence" value="ECO:0007669"/>
    <property type="project" value="InterPro"/>
</dbReference>
<evidence type="ECO:0000256" key="1">
    <source>
        <dbReference type="ARBA" id="ARBA00022490"/>
    </source>
</evidence>
<dbReference type="EMBL" id="LR026963">
    <property type="protein sequence ID" value="VBB69527.1"/>
    <property type="molecule type" value="Genomic_DNA"/>
</dbReference>
<keyword evidence="4" id="KW-0234">DNA repair</keyword>
<dbReference type="InterPro" id="IPR036267">
    <property type="entry name" value="RuvA_C_sf"/>
</dbReference>
<keyword evidence="6" id="KW-0547">Nucleotide-binding</keyword>
<keyword evidence="6" id="KW-0378">Hydrolase</keyword>
<dbReference type="SUPFAM" id="SSF50249">
    <property type="entry name" value="Nucleic acid-binding proteins"/>
    <property type="match status" value="1"/>
</dbReference>
<dbReference type="Gene3D" id="2.40.50.140">
    <property type="entry name" value="Nucleic acid-binding proteins"/>
    <property type="match status" value="1"/>
</dbReference>